<evidence type="ECO:0000313" key="1">
    <source>
        <dbReference type="EMBL" id="CAG8729563.1"/>
    </source>
</evidence>
<feature type="non-terminal residue" evidence="1">
    <location>
        <position position="101"/>
    </location>
</feature>
<dbReference type="AlphaFoldDB" id="A0A9N9NFQ7"/>
<sequence>MVCTHLAFVTESIAVSSLSPERSFGLQLNITIRMIYRIHNVFQCYTLPVDDNWEDIVHDSLRRRKHVIAACCLRYYSLPDSFDQEIEIVINGYLLDLSTLR</sequence>
<evidence type="ECO:0000313" key="2">
    <source>
        <dbReference type="Proteomes" id="UP000789570"/>
    </source>
</evidence>
<accession>A0A9N9NFQ7</accession>
<comment type="caution">
    <text evidence="1">The sequence shown here is derived from an EMBL/GenBank/DDBJ whole genome shotgun (WGS) entry which is preliminary data.</text>
</comment>
<dbReference type="Proteomes" id="UP000789570">
    <property type="component" value="Unassembled WGS sequence"/>
</dbReference>
<organism evidence="1 2">
    <name type="scientific">Funneliformis caledonium</name>
    <dbReference type="NCBI Taxonomy" id="1117310"/>
    <lineage>
        <taxon>Eukaryota</taxon>
        <taxon>Fungi</taxon>
        <taxon>Fungi incertae sedis</taxon>
        <taxon>Mucoromycota</taxon>
        <taxon>Glomeromycotina</taxon>
        <taxon>Glomeromycetes</taxon>
        <taxon>Glomerales</taxon>
        <taxon>Glomeraceae</taxon>
        <taxon>Funneliformis</taxon>
    </lineage>
</organism>
<dbReference type="EMBL" id="CAJVPQ010011943">
    <property type="protein sequence ID" value="CAG8729563.1"/>
    <property type="molecule type" value="Genomic_DNA"/>
</dbReference>
<protein>
    <submittedName>
        <fullName evidence="1">3159_t:CDS:1</fullName>
    </submittedName>
</protein>
<reference evidence="1" key="1">
    <citation type="submission" date="2021-06" db="EMBL/GenBank/DDBJ databases">
        <authorList>
            <person name="Kallberg Y."/>
            <person name="Tangrot J."/>
            <person name="Rosling A."/>
        </authorList>
    </citation>
    <scope>NUCLEOTIDE SEQUENCE</scope>
    <source>
        <strain evidence="1">UK204</strain>
    </source>
</reference>
<gene>
    <name evidence="1" type="ORF">FCALED_LOCUS14896</name>
</gene>
<keyword evidence="2" id="KW-1185">Reference proteome</keyword>
<proteinExistence type="predicted"/>
<name>A0A9N9NFQ7_9GLOM</name>